<evidence type="ECO:0000313" key="3">
    <source>
        <dbReference type="Proteomes" id="UP001497482"/>
    </source>
</evidence>
<name>A0AAV2JZM2_KNICA</name>
<organism evidence="2 3">
    <name type="scientific">Knipowitschia caucasica</name>
    <name type="common">Caucasian dwarf goby</name>
    <name type="synonym">Pomatoschistus caucasicus</name>
    <dbReference type="NCBI Taxonomy" id="637954"/>
    <lineage>
        <taxon>Eukaryota</taxon>
        <taxon>Metazoa</taxon>
        <taxon>Chordata</taxon>
        <taxon>Craniata</taxon>
        <taxon>Vertebrata</taxon>
        <taxon>Euteleostomi</taxon>
        <taxon>Actinopterygii</taxon>
        <taxon>Neopterygii</taxon>
        <taxon>Teleostei</taxon>
        <taxon>Neoteleostei</taxon>
        <taxon>Acanthomorphata</taxon>
        <taxon>Gobiaria</taxon>
        <taxon>Gobiiformes</taxon>
        <taxon>Gobioidei</taxon>
        <taxon>Gobiidae</taxon>
        <taxon>Gobiinae</taxon>
        <taxon>Knipowitschia</taxon>
    </lineage>
</organism>
<evidence type="ECO:0000313" key="2">
    <source>
        <dbReference type="EMBL" id="CAL1582160.1"/>
    </source>
</evidence>
<dbReference type="Proteomes" id="UP001497482">
    <property type="component" value="Chromosome 15"/>
</dbReference>
<protein>
    <submittedName>
        <fullName evidence="2">Uncharacterized protein</fullName>
    </submittedName>
</protein>
<dbReference type="EMBL" id="OZ035837">
    <property type="protein sequence ID" value="CAL1582160.1"/>
    <property type="molecule type" value="Genomic_DNA"/>
</dbReference>
<dbReference type="AlphaFoldDB" id="A0AAV2JZM2"/>
<reference evidence="2 3" key="1">
    <citation type="submission" date="2024-04" db="EMBL/GenBank/DDBJ databases">
        <authorList>
            <person name="Waldvogel A.-M."/>
            <person name="Schoenle A."/>
        </authorList>
    </citation>
    <scope>NUCLEOTIDE SEQUENCE [LARGE SCALE GENOMIC DNA]</scope>
</reference>
<feature type="region of interest" description="Disordered" evidence="1">
    <location>
        <begin position="71"/>
        <end position="94"/>
    </location>
</feature>
<gene>
    <name evidence="2" type="ORF">KC01_LOCUS12824</name>
</gene>
<accession>A0AAV2JZM2</accession>
<evidence type="ECO:0000256" key="1">
    <source>
        <dbReference type="SAM" id="MobiDB-lite"/>
    </source>
</evidence>
<sequence length="139" mass="15052">MCLPSRYQNNGNTLVLFCSSAPPVQRCGHYRRSCYSPSTSPPPPPVGLFFYKCVDSPDPLILTLADTDGAQTLTPEPRRALSQDRGPGVFSGPTQCLMRTETQAAPLSSHPPPPLHPFCPLRVPVPGCSWATNHPSWPG</sequence>
<keyword evidence="3" id="KW-1185">Reference proteome</keyword>
<proteinExistence type="predicted"/>